<dbReference type="KEGG" id="hsn:DV733_11235"/>
<dbReference type="PANTHER" id="PTHR12526:SF629">
    <property type="entry name" value="TEICHURONIC ACID BIOSYNTHESIS GLYCOSYLTRANSFERASE TUAH-RELATED"/>
    <property type="match status" value="1"/>
</dbReference>
<dbReference type="Pfam" id="PF13439">
    <property type="entry name" value="Glyco_transf_4"/>
    <property type="match status" value="1"/>
</dbReference>
<dbReference type="PANTHER" id="PTHR12526">
    <property type="entry name" value="GLYCOSYLTRANSFERASE"/>
    <property type="match status" value="1"/>
</dbReference>
<evidence type="ECO:0000259" key="3">
    <source>
        <dbReference type="Pfam" id="PF13439"/>
    </source>
</evidence>
<dbReference type="Pfam" id="PF13692">
    <property type="entry name" value="Glyco_trans_1_4"/>
    <property type="match status" value="1"/>
</dbReference>
<gene>
    <name evidence="4" type="ORF">DV733_11235</name>
</gene>
<dbReference type="SUPFAM" id="SSF53756">
    <property type="entry name" value="UDP-Glycosyltransferase/glycogen phosphorylase"/>
    <property type="match status" value="1"/>
</dbReference>
<protein>
    <submittedName>
        <fullName evidence="4">Glycosyltransferase</fullName>
    </submittedName>
</protein>
<keyword evidence="5" id="KW-1185">Reference proteome</keyword>
<dbReference type="RefSeq" id="WP_079979498.1">
    <property type="nucleotide sequence ID" value="NZ_CP031310.1"/>
</dbReference>
<dbReference type="STRING" id="1457250.GCA_000755225_00643"/>
<dbReference type="GO" id="GO:0016757">
    <property type="term" value="F:glycosyltransferase activity"/>
    <property type="evidence" value="ECO:0007669"/>
    <property type="project" value="UniProtKB-KW"/>
</dbReference>
<name>A0A4D6HFE6_9EURY</name>
<organism evidence="4 5">
    <name type="scientific">Halapricum salinum</name>
    <dbReference type="NCBI Taxonomy" id="1457250"/>
    <lineage>
        <taxon>Archaea</taxon>
        <taxon>Methanobacteriati</taxon>
        <taxon>Methanobacteriota</taxon>
        <taxon>Stenosarchaea group</taxon>
        <taxon>Halobacteria</taxon>
        <taxon>Halobacteriales</taxon>
        <taxon>Haloarculaceae</taxon>
        <taxon>Halapricum</taxon>
    </lineage>
</organism>
<evidence type="ECO:0000313" key="5">
    <source>
        <dbReference type="Proteomes" id="UP000296706"/>
    </source>
</evidence>
<evidence type="ECO:0000256" key="1">
    <source>
        <dbReference type="ARBA" id="ARBA00022676"/>
    </source>
</evidence>
<dbReference type="Gene3D" id="3.40.50.2000">
    <property type="entry name" value="Glycogen Phosphorylase B"/>
    <property type="match status" value="2"/>
</dbReference>
<evidence type="ECO:0000256" key="2">
    <source>
        <dbReference type="ARBA" id="ARBA00022679"/>
    </source>
</evidence>
<sequence>MRMCQAFERSGESVHFLHPSYGTFGKRVQWEDVQEYYGLTTRFEIETVPDLRGYIDSVPQIGVLSMAVSLSGALTARLLKGELTASDVVYSRNYYGLFFFNELSRLLPARKQPTMVFEHHDELSAHLQPRLYRSIDGIVCITHSLKQFDQREYGVPTEKCFVAPDGVDLEQYDSITKSEARDRLGIPADEKVVMYTGHLYPSKGVQTLVKAAPDIEATVYIVGGFDTDIERIKQRVGEPSNVVFTGFVEPGSIPLYQVAADVLIAPYTTEARDSLSPLKLFEYMAAKRPIVASDLDILGEVLTDGHNSLLVPPESPPELAQNVNKLFSEESLYESLVENASSEVRQYTWEQRAKNIISFIQQL</sequence>
<dbReference type="AlphaFoldDB" id="A0A4D6HFE6"/>
<keyword evidence="1" id="KW-0328">Glycosyltransferase</keyword>
<dbReference type="GeneID" id="39848445"/>
<proteinExistence type="predicted"/>
<dbReference type="CDD" id="cd03801">
    <property type="entry name" value="GT4_PimA-like"/>
    <property type="match status" value="1"/>
</dbReference>
<dbReference type="Proteomes" id="UP000296706">
    <property type="component" value="Chromosome"/>
</dbReference>
<evidence type="ECO:0000313" key="4">
    <source>
        <dbReference type="EMBL" id="QCC51772.1"/>
    </source>
</evidence>
<keyword evidence="2 4" id="KW-0808">Transferase</keyword>
<dbReference type="InterPro" id="IPR028098">
    <property type="entry name" value="Glyco_trans_4-like_N"/>
</dbReference>
<accession>A0A4D6HFE6</accession>
<reference evidence="4 5" key="1">
    <citation type="journal article" date="2019" name="Nat. Commun.">
        <title>A new type of DNA phosphorothioation-based antiviral system in archaea.</title>
        <authorList>
            <person name="Xiong L."/>
            <person name="Liu S."/>
            <person name="Chen S."/>
            <person name="Xiao Y."/>
            <person name="Zhu B."/>
            <person name="Gao Y."/>
            <person name="Zhang Y."/>
            <person name="Chen B."/>
            <person name="Luo J."/>
            <person name="Deng Z."/>
            <person name="Chen X."/>
            <person name="Wang L."/>
            <person name="Chen S."/>
        </authorList>
    </citation>
    <scope>NUCLEOTIDE SEQUENCE [LARGE SCALE GENOMIC DNA]</scope>
    <source>
        <strain evidence="4 5">CBA1105</strain>
    </source>
</reference>
<feature type="domain" description="Glycosyltransferase subfamily 4-like N-terminal" evidence="3">
    <location>
        <begin position="3"/>
        <end position="171"/>
    </location>
</feature>
<dbReference type="EMBL" id="CP031310">
    <property type="protein sequence ID" value="QCC51772.1"/>
    <property type="molecule type" value="Genomic_DNA"/>
</dbReference>